<evidence type="ECO:0000313" key="1">
    <source>
        <dbReference type="EMBL" id="MBP1903888.1"/>
    </source>
</evidence>
<dbReference type="EMBL" id="JAGGKG010000002">
    <property type="protein sequence ID" value="MBP1903888.1"/>
    <property type="molecule type" value="Genomic_DNA"/>
</dbReference>
<keyword evidence="1" id="KW-0238">DNA-binding</keyword>
<name>A0ABS4FMS7_9BACL</name>
<dbReference type="Proteomes" id="UP001519272">
    <property type="component" value="Unassembled WGS sequence"/>
</dbReference>
<dbReference type="PROSITE" id="PS52050">
    <property type="entry name" value="WYL"/>
    <property type="match status" value="1"/>
</dbReference>
<evidence type="ECO:0000313" key="2">
    <source>
        <dbReference type="Proteomes" id="UP001519272"/>
    </source>
</evidence>
<reference evidence="1 2" key="1">
    <citation type="submission" date="2021-03" db="EMBL/GenBank/DDBJ databases">
        <title>Genomic Encyclopedia of Type Strains, Phase IV (KMG-IV): sequencing the most valuable type-strain genomes for metagenomic binning, comparative biology and taxonomic classification.</title>
        <authorList>
            <person name="Goeker M."/>
        </authorList>
    </citation>
    <scope>NUCLEOTIDE SEQUENCE [LARGE SCALE GENOMIC DNA]</scope>
    <source>
        <strain evidence="1 2">DSM 14349</strain>
    </source>
</reference>
<gene>
    <name evidence="1" type="ORF">J2Z32_000505</name>
</gene>
<organism evidence="1 2">
    <name type="scientific">Paenibacillus turicensis</name>
    <dbReference type="NCBI Taxonomy" id="160487"/>
    <lineage>
        <taxon>Bacteria</taxon>
        <taxon>Bacillati</taxon>
        <taxon>Bacillota</taxon>
        <taxon>Bacilli</taxon>
        <taxon>Bacillales</taxon>
        <taxon>Paenibacillaceae</taxon>
        <taxon>Paenibacillus</taxon>
    </lineage>
</organism>
<protein>
    <submittedName>
        <fullName evidence="1">DNA-binding transcriptional regulator YafY</fullName>
    </submittedName>
</protein>
<proteinExistence type="predicted"/>
<comment type="caution">
    <text evidence="1">The sequence shown here is derived from an EMBL/GenBank/DDBJ whole genome shotgun (WGS) entry which is preliminary data.</text>
</comment>
<accession>A0ABS4FMS7</accession>
<dbReference type="GO" id="GO:0003677">
    <property type="term" value="F:DNA binding"/>
    <property type="evidence" value="ECO:0007669"/>
    <property type="project" value="UniProtKB-KW"/>
</dbReference>
<sequence>MMNPFEKVFNYQLMNSLDSSGIFIVTTQERAWLKMMLAHPAAKSAFDNATLEKLTTILANDKQMELSTHLMQKGQSKEREIYHPLLRPLRKMIMDQQGMKLSYEIKRGGIHEEISGIPYKLEFSMVKRQWFLLWFHMKNRRLMSTRLDKIVNLTSQEVEVEDLNRILNHVEQFIQKHKTKAKILINPMFNGELSRILYAFSYFEKKVHYDEEVHTYTIEIQYASNEEEFVLSRIRFLGQRVRVLEGDYLKKRLLEAATKALERYGVLDKEGKH</sequence>
<keyword evidence="2" id="KW-1185">Reference proteome</keyword>